<evidence type="ECO:0000313" key="2">
    <source>
        <dbReference type="Proteomes" id="UP001482620"/>
    </source>
</evidence>
<keyword evidence="2" id="KW-1185">Reference proteome</keyword>
<gene>
    <name evidence="1" type="ORF">ILYODFUR_036415</name>
</gene>
<dbReference type="EMBL" id="JAHRIQ010100075">
    <property type="protein sequence ID" value="MEQ2253814.1"/>
    <property type="molecule type" value="Genomic_DNA"/>
</dbReference>
<evidence type="ECO:0000313" key="1">
    <source>
        <dbReference type="EMBL" id="MEQ2253814.1"/>
    </source>
</evidence>
<organism evidence="1 2">
    <name type="scientific">Ilyodon furcidens</name>
    <name type="common">goldbreast splitfin</name>
    <dbReference type="NCBI Taxonomy" id="33524"/>
    <lineage>
        <taxon>Eukaryota</taxon>
        <taxon>Metazoa</taxon>
        <taxon>Chordata</taxon>
        <taxon>Craniata</taxon>
        <taxon>Vertebrata</taxon>
        <taxon>Euteleostomi</taxon>
        <taxon>Actinopterygii</taxon>
        <taxon>Neopterygii</taxon>
        <taxon>Teleostei</taxon>
        <taxon>Neoteleostei</taxon>
        <taxon>Acanthomorphata</taxon>
        <taxon>Ovalentaria</taxon>
        <taxon>Atherinomorphae</taxon>
        <taxon>Cyprinodontiformes</taxon>
        <taxon>Goodeidae</taxon>
        <taxon>Ilyodon</taxon>
    </lineage>
</organism>
<name>A0ABV0V9Y2_9TELE</name>
<protein>
    <submittedName>
        <fullName evidence="1">Uncharacterized protein</fullName>
    </submittedName>
</protein>
<comment type="caution">
    <text evidence="1">The sequence shown here is derived from an EMBL/GenBank/DDBJ whole genome shotgun (WGS) entry which is preliminary data.</text>
</comment>
<accession>A0ABV0V9Y2</accession>
<sequence>MASSDAQDADKPKGLLIAVRQFNSVALCHMMKDILMHVVLLSKHFQRGDLDFSIAQPMVESTKAALGELIVHPGPSEAEYFSSLQGNKFKGDKVFDSHSITSI</sequence>
<dbReference type="Proteomes" id="UP001482620">
    <property type="component" value="Unassembled WGS sequence"/>
</dbReference>
<reference evidence="1 2" key="1">
    <citation type="submission" date="2021-06" db="EMBL/GenBank/DDBJ databases">
        <authorList>
            <person name="Palmer J.M."/>
        </authorList>
    </citation>
    <scope>NUCLEOTIDE SEQUENCE [LARGE SCALE GENOMIC DNA]</scope>
    <source>
        <strain evidence="2">if_2019</strain>
        <tissue evidence="1">Muscle</tissue>
    </source>
</reference>
<proteinExistence type="predicted"/>